<dbReference type="InterPro" id="IPR003789">
    <property type="entry name" value="Asn/Gln_tRNA_amidoTrase-B-like"/>
</dbReference>
<organism evidence="1 2">
    <name type="scientific">Fimbriiglobus ruber</name>
    <dbReference type="NCBI Taxonomy" id="1908690"/>
    <lineage>
        <taxon>Bacteria</taxon>
        <taxon>Pseudomonadati</taxon>
        <taxon>Planctomycetota</taxon>
        <taxon>Planctomycetia</taxon>
        <taxon>Gemmatales</taxon>
        <taxon>Gemmataceae</taxon>
        <taxon>Fimbriiglobus</taxon>
    </lineage>
</organism>
<gene>
    <name evidence="1" type="ORF">FRUB_05310</name>
</gene>
<protein>
    <recommendedName>
        <fullName evidence="3">Transamidase GatB domain protein</fullName>
    </recommendedName>
</protein>
<dbReference type="PANTHER" id="PTHR28055">
    <property type="entry name" value="ALTERED INHERITANCE OF MITOCHONDRIA PROTEIN 41, MITOCHONDRIAL"/>
    <property type="match status" value="1"/>
</dbReference>
<proteinExistence type="predicted"/>
<dbReference type="Gene3D" id="1.10.1510.10">
    <property type="entry name" value="Uncharacterised protein YqeY/AIM41 PF09424, N-terminal domain"/>
    <property type="match status" value="1"/>
</dbReference>
<dbReference type="GO" id="GO:0016884">
    <property type="term" value="F:carbon-nitrogen ligase activity, with glutamine as amido-N-donor"/>
    <property type="evidence" value="ECO:0007669"/>
    <property type="project" value="InterPro"/>
</dbReference>
<dbReference type="InterPro" id="IPR042184">
    <property type="entry name" value="YqeY/Aim41_N"/>
</dbReference>
<keyword evidence="2" id="KW-1185">Reference proteome</keyword>
<dbReference type="AlphaFoldDB" id="A0A225DFP6"/>
<evidence type="ECO:0000313" key="2">
    <source>
        <dbReference type="Proteomes" id="UP000214646"/>
    </source>
</evidence>
<name>A0A225DFP6_9BACT</name>
<dbReference type="EMBL" id="NIDE01000008">
    <property type="protein sequence ID" value="OWK40391.1"/>
    <property type="molecule type" value="Genomic_DNA"/>
</dbReference>
<dbReference type="PANTHER" id="PTHR28055:SF1">
    <property type="entry name" value="ALTERED INHERITANCE OF MITOCHONDRIA PROTEIN 41, MITOCHONDRIAL"/>
    <property type="match status" value="1"/>
</dbReference>
<reference evidence="2" key="1">
    <citation type="submission" date="2017-06" db="EMBL/GenBank/DDBJ databases">
        <title>Genome analysis of Fimbriiglobus ruber SP5, the first member of the order Planctomycetales with confirmed chitinolytic capability.</title>
        <authorList>
            <person name="Ravin N.V."/>
            <person name="Rakitin A.L."/>
            <person name="Ivanova A.A."/>
            <person name="Beletsky A.V."/>
            <person name="Kulichevskaya I.S."/>
            <person name="Mardanov A.V."/>
            <person name="Dedysh S.N."/>
        </authorList>
    </citation>
    <scope>NUCLEOTIDE SEQUENCE [LARGE SCALE GENOMIC DNA]</scope>
    <source>
        <strain evidence="2">SP5</strain>
    </source>
</reference>
<comment type="caution">
    <text evidence="1">The sequence shown here is derived from an EMBL/GenBank/DDBJ whole genome shotgun (WGS) entry which is preliminary data.</text>
</comment>
<evidence type="ECO:0000313" key="1">
    <source>
        <dbReference type="EMBL" id="OWK40391.1"/>
    </source>
</evidence>
<dbReference type="Pfam" id="PF09424">
    <property type="entry name" value="YqeY"/>
    <property type="match status" value="1"/>
</dbReference>
<sequence>MINHYPFAKSKEIAMSLNDELKARVTAAMKGGDTLTRDTLRTVLGEAQMDALRRKGEITDDSILGVVRKAVAGLKETIPLAKKDGRDTTHQEAELGLLEALLPKVWERDAIATALAALREELRAAKSDGQAIGVAMKALKALGAATNPDDVKAVVSAARA</sequence>
<dbReference type="InterPro" id="IPR019004">
    <property type="entry name" value="YqeY/Aim41"/>
</dbReference>
<evidence type="ECO:0008006" key="3">
    <source>
        <dbReference type="Google" id="ProtNLM"/>
    </source>
</evidence>
<accession>A0A225DFP6</accession>
<dbReference type="SUPFAM" id="SSF89095">
    <property type="entry name" value="GatB/YqeY motif"/>
    <property type="match status" value="1"/>
</dbReference>
<dbReference type="Proteomes" id="UP000214646">
    <property type="component" value="Unassembled WGS sequence"/>
</dbReference>